<keyword evidence="4" id="KW-0245">EGF-like domain</keyword>
<dbReference type="PANTHER" id="PTHR47976">
    <property type="entry name" value="G-TYPE LECTIN S-RECEPTOR-LIKE SERINE/THREONINE-PROTEIN KINASE SD2-5"/>
    <property type="match status" value="1"/>
</dbReference>
<evidence type="ECO:0000256" key="14">
    <source>
        <dbReference type="ARBA" id="ARBA00023157"/>
    </source>
</evidence>
<evidence type="ECO:0000313" key="24">
    <source>
        <dbReference type="EMBL" id="RDX94523.1"/>
    </source>
</evidence>
<dbReference type="Gene3D" id="1.10.510.10">
    <property type="entry name" value="Transferase(Phosphotransferase) domain 1"/>
    <property type="match status" value="1"/>
</dbReference>
<evidence type="ECO:0000256" key="8">
    <source>
        <dbReference type="ARBA" id="ARBA00022734"/>
    </source>
</evidence>
<feature type="transmembrane region" description="Helical" evidence="20">
    <location>
        <begin position="460"/>
        <end position="490"/>
    </location>
</feature>
<dbReference type="InterPro" id="IPR001480">
    <property type="entry name" value="Bulb-type_lectin_dom"/>
</dbReference>
<evidence type="ECO:0000256" key="5">
    <source>
        <dbReference type="ARBA" id="ARBA00022679"/>
    </source>
</evidence>
<dbReference type="FunFam" id="3.30.200.20:FF:000059">
    <property type="entry name" value="S-receptor-like serine/threonine-protein kinase"/>
    <property type="match status" value="1"/>
</dbReference>
<keyword evidence="16" id="KW-0325">Glycoprotein</keyword>
<evidence type="ECO:0000256" key="18">
    <source>
        <dbReference type="ARBA" id="ARBA00048679"/>
    </source>
</evidence>
<comment type="caution">
    <text evidence="24">The sequence shown here is derived from an EMBL/GenBank/DDBJ whole genome shotgun (WGS) entry which is preliminary data.</text>
</comment>
<dbReference type="GO" id="GO:0004674">
    <property type="term" value="F:protein serine/threonine kinase activity"/>
    <property type="evidence" value="ECO:0007669"/>
    <property type="project" value="UniProtKB-KW"/>
</dbReference>
<dbReference type="GO" id="GO:0030246">
    <property type="term" value="F:carbohydrate binding"/>
    <property type="evidence" value="ECO:0007669"/>
    <property type="project" value="UniProtKB-KW"/>
</dbReference>
<dbReference type="InterPro" id="IPR011009">
    <property type="entry name" value="Kinase-like_dom_sf"/>
</dbReference>
<evidence type="ECO:0000256" key="1">
    <source>
        <dbReference type="ARBA" id="ARBA00004479"/>
    </source>
</evidence>
<sequence>MASPLLPFLFCSIILIPFLPITSVVAQTKTNLAIGDSHTASASTSPWLVSSPSGDFAFGFLPLEDTPDFFILCIWYAKIQDKTIVWFANRDKPAPKGSKVELSADDGLVLTAPSGEQLWNTGGLSVRVSSGAFNDTGNFVLQDGASNSVWESFKDYRDTLLPYQTLERGQKLSSKLRENDFNLGRFELFFQNDGNLVMHSINLPSGYANENYYQSGTIESNTSSAGTQLVLDRLGELYILGQKSEKYNLSEGGGGVSPTQFYYRATLNFDGVFILYQHPKGSSSGSGGWTPVWYQPDNICKAYLASASSGVCGYNSICSLRNDNRPNCQCPKWYSLADPNDPYGDCQPNFVQSCAEDEDSQRKDPYDFEVVMDTDWPLSDYVLQRPFTEEQCRQSCMEDCMCSVAIFRLGDSCWKKKLPLSNGRVDATLNGAKAFMKVRKDNSSLVVPSIIVNKNTRNTLIVVGSVLLGSSACLNFILIGAICVSSSFVFKYKKKLRRVVGKSDTAVGTNLRCFTYEELEEATNGFDKVLGKGAFGIVYEGVVNMGSITPVAVKRLNTFLLEEVQKEFKNELNVIGLTHHKNLVRLLGFCETGSERLLVYEYMSNGTLATLLFNVEKPSWKLRLQIAAGVARGLLYLHEECITQIIHCDIKPQNILLDDYYNARISDFGLAKLLNMNQSRTNTAIRGTKGYVALEWFKNMPITAKVDVYSYGVLLLEIVSCRKSVEFEAEDEQKAILTEWAYDCYTEGSLHDLVEGDKEALDDMKTMEKLVMIALWCVQEDPDLRPTMRTVTQMLEGVVEVQVPPCPSPISIQYSLNQSVDRTGH</sequence>
<dbReference type="SMART" id="SM00108">
    <property type="entry name" value="B_lectin"/>
    <property type="match status" value="1"/>
</dbReference>
<evidence type="ECO:0000256" key="4">
    <source>
        <dbReference type="ARBA" id="ARBA00022536"/>
    </source>
</evidence>
<feature type="chain" id="PRO_5016713338" description="non-specific serine/threonine protein kinase" evidence="21">
    <location>
        <begin position="27"/>
        <end position="825"/>
    </location>
</feature>
<evidence type="ECO:0000256" key="7">
    <source>
        <dbReference type="ARBA" id="ARBA00022729"/>
    </source>
</evidence>
<dbReference type="GO" id="GO:0005524">
    <property type="term" value="F:ATP binding"/>
    <property type="evidence" value="ECO:0007669"/>
    <property type="project" value="UniProtKB-UniRule"/>
</dbReference>
<keyword evidence="11 19" id="KW-0067">ATP-binding</keyword>
<dbReference type="Gene3D" id="3.30.200.20">
    <property type="entry name" value="Phosphorylase Kinase, domain 1"/>
    <property type="match status" value="1"/>
</dbReference>
<keyword evidence="9 19" id="KW-0547">Nucleotide-binding</keyword>
<feature type="non-terminal residue" evidence="24">
    <location>
        <position position="1"/>
    </location>
</feature>
<evidence type="ECO:0000256" key="11">
    <source>
        <dbReference type="ARBA" id="ARBA00022840"/>
    </source>
</evidence>
<dbReference type="Proteomes" id="UP000257109">
    <property type="component" value="Unassembled WGS sequence"/>
</dbReference>
<dbReference type="InterPro" id="IPR024171">
    <property type="entry name" value="SRK-like_kinase"/>
</dbReference>
<dbReference type="CDD" id="cd14066">
    <property type="entry name" value="STKc_IRAK"/>
    <property type="match status" value="1"/>
</dbReference>
<gene>
    <name evidence="24" type="primary">RLK1</name>
    <name evidence="24" type="ORF">CR513_23080</name>
</gene>
<accession>A0A371GVS0</accession>
<dbReference type="FunFam" id="2.90.10.10:FF:000013">
    <property type="entry name" value="G-type lectin S-receptor-like serine/threonine-protein kinase LECRK1"/>
    <property type="match status" value="1"/>
</dbReference>
<evidence type="ECO:0000259" key="23">
    <source>
        <dbReference type="PROSITE" id="PS50927"/>
    </source>
</evidence>
<keyword evidence="25" id="KW-1185">Reference proteome</keyword>
<dbReference type="AlphaFoldDB" id="A0A371GVS0"/>
<keyword evidence="10" id="KW-0418">Kinase</keyword>
<dbReference type="GO" id="GO:0016020">
    <property type="term" value="C:membrane"/>
    <property type="evidence" value="ECO:0007669"/>
    <property type="project" value="UniProtKB-SubCell"/>
</dbReference>
<dbReference type="SMART" id="SM00220">
    <property type="entry name" value="S_TKc"/>
    <property type="match status" value="1"/>
</dbReference>
<dbReference type="Pfam" id="PF01453">
    <property type="entry name" value="B_lectin"/>
    <property type="match status" value="1"/>
</dbReference>
<evidence type="ECO:0000256" key="2">
    <source>
        <dbReference type="ARBA" id="ARBA00012513"/>
    </source>
</evidence>
<dbReference type="InterPro" id="IPR036426">
    <property type="entry name" value="Bulb-type_lectin_dom_sf"/>
</dbReference>
<evidence type="ECO:0000256" key="13">
    <source>
        <dbReference type="ARBA" id="ARBA00023136"/>
    </source>
</evidence>
<evidence type="ECO:0000256" key="12">
    <source>
        <dbReference type="ARBA" id="ARBA00022989"/>
    </source>
</evidence>
<evidence type="ECO:0000256" key="19">
    <source>
        <dbReference type="PROSITE-ProRule" id="PRU10141"/>
    </source>
</evidence>
<keyword evidence="7 21" id="KW-0732">Signal</keyword>
<evidence type="ECO:0000259" key="22">
    <source>
        <dbReference type="PROSITE" id="PS50011"/>
    </source>
</evidence>
<evidence type="ECO:0000256" key="10">
    <source>
        <dbReference type="ARBA" id="ARBA00022777"/>
    </source>
</evidence>
<keyword evidence="3" id="KW-0723">Serine/threonine-protein kinase</keyword>
<dbReference type="CDD" id="cd00028">
    <property type="entry name" value="B_lectin"/>
    <property type="match status" value="1"/>
</dbReference>
<dbReference type="OrthoDB" id="1930390at2759"/>
<dbReference type="PROSITE" id="PS00107">
    <property type="entry name" value="PROTEIN_KINASE_ATP"/>
    <property type="match status" value="1"/>
</dbReference>
<dbReference type="Pfam" id="PF07714">
    <property type="entry name" value="PK_Tyr_Ser-Thr"/>
    <property type="match status" value="1"/>
</dbReference>
<dbReference type="SUPFAM" id="SSF51110">
    <property type="entry name" value="alpha-D-mannose-specific plant lectins"/>
    <property type="match status" value="1"/>
</dbReference>
<dbReference type="PANTHER" id="PTHR47976:SF15">
    <property type="entry name" value="G-TYPE LECTIN S-RECEPTOR-LIKE SERINE_THREONINE-PROTEIN KINASE RLK1"/>
    <property type="match status" value="1"/>
</dbReference>
<feature type="domain" description="Protein kinase" evidence="22">
    <location>
        <begin position="524"/>
        <end position="799"/>
    </location>
</feature>
<keyword evidence="8" id="KW-0430">Lectin</keyword>
<dbReference type="FunFam" id="1.10.510.10:FF:000237">
    <property type="entry name" value="G-type lectin S-receptor-like serine/threonine-protein kinase"/>
    <property type="match status" value="1"/>
</dbReference>
<dbReference type="InterPro" id="IPR051343">
    <property type="entry name" value="G-type_lectin_kinases/EP1-like"/>
</dbReference>
<evidence type="ECO:0000256" key="3">
    <source>
        <dbReference type="ARBA" id="ARBA00022527"/>
    </source>
</evidence>
<dbReference type="InterPro" id="IPR017441">
    <property type="entry name" value="Protein_kinase_ATP_BS"/>
</dbReference>
<keyword evidence="12 20" id="KW-1133">Transmembrane helix</keyword>
<dbReference type="InterPro" id="IPR000719">
    <property type="entry name" value="Prot_kinase_dom"/>
</dbReference>
<evidence type="ECO:0000313" key="25">
    <source>
        <dbReference type="Proteomes" id="UP000257109"/>
    </source>
</evidence>
<dbReference type="EMBL" id="QJKJ01004353">
    <property type="protein sequence ID" value="RDX94523.1"/>
    <property type="molecule type" value="Genomic_DNA"/>
</dbReference>
<feature type="binding site" evidence="19">
    <location>
        <position position="554"/>
    </location>
    <ligand>
        <name>ATP</name>
        <dbReference type="ChEBI" id="CHEBI:30616"/>
    </ligand>
</feature>
<keyword evidence="15" id="KW-0675">Receptor</keyword>
<name>A0A371GVS0_MUCPR</name>
<dbReference type="Gene3D" id="2.90.10.10">
    <property type="entry name" value="Bulb-type lectin domain"/>
    <property type="match status" value="2"/>
</dbReference>
<dbReference type="SUPFAM" id="SSF56112">
    <property type="entry name" value="Protein kinase-like (PK-like)"/>
    <property type="match status" value="1"/>
</dbReference>
<dbReference type="InterPro" id="IPR008271">
    <property type="entry name" value="Ser/Thr_kinase_AS"/>
</dbReference>
<dbReference type="EC" id="2.7.11.1" evidence="2"/>
<dbReference type="PROSITE" id="PS50927">
    <property type="entry name" value="BULB_LECTIN"/>
    <property type="match status" value="1"/>
</dbReference>
<evidence type="ECO:0000256" key="16">
    <source>
        <dbReference type="ARBA" id="ARBA00023180"/>
    </source>
</evidence>
<dbReference type="PIRSF" id="PIRSF000641">
    <property type="entry name" value="SRK"/>
    <property type="match status" value="1"/>
</dbReference>
<dbReference type="STRING" id="157652.A0A371GVS0"/>
<feature type="domain" description="Bulb-type lectin" evidence="23">
    <location>
        <begin position="39"/>
        <end position="154"/>
    </location>
</feature>
<keyword evidence="6 20" id="KW-0812">Transmembrane</keyword>
<protein>
    <recommendedName>
        <fullName evidence="2">non-specific serine/threonine protein kinase</fullName>
        <ecNumber evidence="2">2.7.11.1</ecNumber>
    </recommendedName>
</protein>
<feature type="signal peptide" evidence="21">
    <location>
        <begin position="1"/>
        <end position="26"/>
    </location>
</feature>
<evidence type="ECO:0000256" key="15">
    <source>
        <dbReference type="ARBA" id="ARBA00023170"/>
    </source>
</evidence>
<evidence type="ECO:0000256" key="17">
    <source>
        <dbReference type="ARBA" id="ARBA00047899"/>
    </source>
</evidence>
<proteinExistence type="predicted"/>
<evidence type="ECO:0000256" key="9">
    <source>
        <dbReference type="ARBA" id="ARBA00022741"/>
    </source>
</evidence>
<dbReference type="PROSITE" id="PS00108">
    <property type="entry name" value="PROTEIN_KINASE_ST"/>
    <property type="match status" value="1"/>
</dbReference>
<keyword evidence="14" id="KW-1015">Disulfide bond</keyword>
<keyword evidence="5" id="KW-0808">Transferase</keyword>
<reference evidence="24" key="1">
    <citation type="submission" date="2018-05" db="EMBL/GenBank/DDBJ databases">
        <title>Draft genome of Mucuna pruriens seed.</title>
        <authorList>
            <person name="Nnadi N.E."/>
            <person name="Vos R."/>
            <person name="Hasami M.H."/>
            <person name="Devisetty U.K."/>
            <person name="Aguiy J.C."/>
        </authorList>
    </citation>
    <scope>NUCLEOTIDE SEQUENCE [LARGE SCALE GENOMIC DNA]</scope>
    <source>
        <strain evidence="24">JCA_2017</strain>
    </source>
</reference>
<comment type="subcellular location">
    <subcellularLocation>
        <location evidence="1">Membrane</location>
        <topology evidence="1">Single-pass type I membrane protein</topology>
    </subcellularLocation>
</comment>
<comment type="catalytic activity">
    <reaction evidence="17">
        <text>L-threonyl-[protein] + ATP = O-phospho-L-threonyl-[protein] + ADP + H(+)</text>
        <dbReference type="Rhea" id="RHEA:46608"/>
        <dbReference type="Rhea" id="RHEA-COMP:11060"/>
        <dbReference type="Rhea" id="RHEA-COMP:11605"/>
        <dbReference type="ChEBI" id="CHEBI:15378"/>
        <dbReference type="ChEBI" id="CHEBI:30013"/>
        <dbReference type="ChEBI" id="CHEBI:30616"/>
        <dbReference type="ChEBI" id="CHEBI:61977"/>
        <dbReference type="ChEBI" id="CHEBI:456216"/>
        <dbReference type="EC" id="2.7.11.1"/>
    </reaction>
</comment>
<dbReference type="InterPro" id="IPR001245">
    <property type="entry name" value="Ser-Thr/Tyr_kinase_cat_dom"/>
</dbReference>
<organism evidence="24 25">
    <name type="scientific">Mucuna pruriens</name>
    <name type="common">Velvet bean</name>
    <name type="synonym">Dolichos pruriens</name>
    <dbReference type="NCBI Taxonomy" id="157652"/>
    <lineage>
        <taxon>Eukaryota</taxon>
        <taxon>Viridiplantae</taxon>
        <taxon>Streptophyta</taxon>
        <taxon>Embryophyta</taxon>
        <taxon>Tracheophyta</taxon>
        <taxon>Spermatophyta</taxon>
        <taxon>Magnoliopsida</taxon>
        <taxon>eudicotyledons</taxon>
        <taxon>Gunneridae</taxon>
        <taxon>Pentapetalae</taxon>
        <taxon>rosids</taxon>
        <taxon>fabids</taxon>
        <taxon>Fabales</taxon>
        <taxon>Fabaceae</taxon>
        <taxon>Papilionoideae</taxon>
        <taxon>50 kb inversion clade</taxon>
        <taxon>NPAAA clade</taxon>
        <taxon>indigoferoid/millettioid clade</taxon>
        <taxon>Phaseoleae</taxon>
        <taxon>Mucuna</taxon>
    </lineage>
</organism>
<dbReference type="PROSITE" id="PS50011">
    <property type="entry name" value="PROTEIN_KINASE_DOM"/>
    <property type="match status" value="1"/>
</dbReference>
<evidence type="ECO:0000256" key="21">
    <source>
        <dbReference type="SAM" id="SignalP"/>
    </source>
</evidence>
<comment type="catalytic activity">
    <reaction evidence="18">
        <text>L-seryl-[protein] + ATP = O-phospho-L-seryl-[protein] + ADP + H(+)</text>
        <dbReference type="Rhea" id="RHEA:17989"/>
        <dbReference type="Rhea" id="RHEA-COMP:9863"/>
        <dbReference type="Rhea" id="RHEA-COMP:11604"/>
        <dbReference type="ChEBI" id="CHEBI:15378"/>
        <dbReference type="ChEBI" id="CHEBI:29999"/>
        <dbReference type="ChEBI" id="CHEBI:30616"/>
        <dbReference type="ChEBI" id="CHEBI:83421"/>
        <dbReference type="ChEBI" id="CHEBI:456216"/>
        <dbReference type="EC" id="2.7.11.1"/>
    </reaction>
</comment>
<evidence type="ECO:0000256" key="20">
    <source>
        <dbReference type="SAM" id="Phobius"/>
    </source>
</evidence>
<keyword evidence="13 20" id="KW-0472">Membrane</keyword>
<evidence type="ECO:0000256" key="6">
    <source>
        <dbReference type="ARBA" id="ARBA00022692"/>
    </source>
</evidence>